<organism evidence="3 4">
    <name type="scientific">Rhizobium esperanzae</name>
    <dbReference type="NCBI Taxonomy" id="1967781"/>
    <lineage>
        <taxon>Bacteria</taxon>
        <taxon>Pseudomonadati</taxon>
        <taxon>Pseudomonadota</taxon>
        <taxon>Alphaproteobacteria</taxon>
        <taxon>Hyphomicrobiales</taxon>
        <taxon>Rhizobiaceae</taxon>
        <taxon>Rhizobium/Agrobacterium group</taxon>
        <taxon>Rhizobium</taxon>
    </lineage>
</organism>
<accession>A0A7W6UMF1</accession>
<evidence type="ECO:0000313" key="4">
    <source>
        <dbReference type="Proteomes" id="UP000533724"/>
    </source>
</evidence>
<dbReference type="Proteomes" id="UP000533724">
    <property type="component" value="Unassembled WGS sequence"/>
</dbReference>
<sequence>MSAGTISINTKEFSTVLLKALGQVIGSSVGVDVYDAIVKKETGSIDARIAKIEMARSNLLEALSAIDEIKSTAEQHRKELESIRDAVDEMGKERDQLSADKELLIQMTSAEQDRLRQILGVPTRLQSILTWFGTFIFGAVASWFFNYAYDFKIKELLQGWGAFIGI</sequence>
<keyword evidence="2" id="KW-1133">Transmembrane helix</keyword>
<keyword evidence="1" id="KW-0175">Coiled coil</keyword>
<dbReference type="AlphaFoldDB" id="A0A7W6UMF1"/>
<evidence type="ECO:0000256" key="2">
    <source>
        <dbReference type="SAM" id="Phobius"/>
    </source>
</evidence>
<feature type="coiled-coil region" evidence="1">
    <location>
        <begin position="59"/>
        <end position="100"/>
    </location>
</feature>
<reference evidence="3 4" key="1">
    <citation type="submission" date="2020-08" db="EMBL/GenBank/DDBJ databases">
        <title>Genomic Encyclopedia of Type Strains, Phase IV (KMG-V): Genome sequencing to study the core and pangenomes of soil and plant-associated prokaryotes.</title>
        <authorList>
            <person name="Whitman W."/>
        </authorList>
    </citation>
    <scope>NUCLEOTIDE SEQUENCE [LARGE SCALE GENOMIC DNA]</scope>
    <source>
        <strain evidence="3 4">SEMIA 414</strain>
    </source>
</reference>
<dbReference type="RefSeq" id="WP_184500406.1">
    <property type="nucleotide sequence ID" value="NZ_JACIHI010000009.1"/>
</dbReference>
<feature type="transmembrane region" description="Helical" evidence="2">
    <location>
        <begin position="128"/>
        <end position="149"/>
    </location>
</feature>
<keyword evidence="2" id="KW-0812">Transmembrane</keyword>
<protein>
    <submittedName>
        <fullName evidence="3">SpoVK/Ycf46/Vps4 family AAA+-type ATPase</fullName>
    </submittedName>
</protein>
<dbReference type="EMBL" id="JACIHI010000009">
    <property type="protein sequence ID" value="MBB4440786.1"/>
    <property type="molecule type" value="Genomic_DNA"/>
</dbReference>
<comment type="caution">
    <text evidence="3">The sequence shown here is derived from an EMBL/GenBank/DDBJ whole genome shotgun (WGS) entry which is preliminary data.</text>
</comment>
<gene>
    <name evidence="3" type="ORF">GGE15_004063</name>
</gene>
<proteinExistence type="predicted"/>
<keyword evidence="2" id="KW-0472">Membrane</keyword>
<evidence type="ECO:0000313" key="3">
    <source>
        <dbReference type="EMBL" id="MBB4440786.1"/>
    </source>
</evidence>
<evidence type="ECO:0000256" key="1">
    <source>
        <dbReference type="SAM" id="Coils"/>
    </source>
</evidence>
<name>A0A7W6UMF1_9HYPH</name>